<evidence type="ECO:0000313" key="2">
    <source>
        <dbReference type="EMBL" id="GBE80858.1"/>
    </source>
</evidence>
<gene>
    <name evidence="2" type="ORF">SCP_0305780</name>
</gene>
<evidence type="ECO:0000256" key="1">
    <source>
        <dbReference type="SAM" id="MobiDB-lite"/>
    </source>
</evidence>
<reference evidence="2 3" key="1">
    <citation type="journal article" date="2018" name="Sci. Rep.">
        <title>Genome sequence of the cauliflower mushroom Sparassis crispa (Hanabiratake) and its association with beneficial usage.</title>
        <authorList>
            <person name="Kiyama R."/>
            <person name="Furutani Y."/>
            <person name="Kawaguchi K."/>
            <person name="Nakanishi T."/>
        </authorList>
    </citation>
    <scope>NUCLEOTIDE SEQUENCE [LARGE SCALE GENOMIC DNA]</scope>
</reference>
<protein>
    <submittedName>
        <fullName evidence="2">Uncharacterized protein</fullName>
    </submittedName>
</protein>
<evidence type="ECO:0000313" key="3">
    <source>
        <dbReference type="Proteomes" id="UP000287166"/>
    </source>
</evidence>
<dbReference type="RefSeq" id="XP_027611771.1">
    <property type="nucleotide sequence ID" value="XM_027755970.1"/>
</dbReference>
<feature type="region of interest" description="Disordered" evidence="1">
    <location>
        <begin position="1"/>
        <end position="57"/>
    </location>
</feature>
<name>A0A401GF94_9APHY</name>
<dbReference type="GeneID" id="38777775"/>
<dbReference type="InParanoid" id="A0A401GF94"/>
<proteinExistence type="predicted"/>
<sequence>MAETPRKAFELDRPKAPSDDSSRRGPIDSSTAVAATKATLTSPGVPPAQVDPPMTKPGNVTRTITLDLGFKQVGCTVDRPKRAFDKASKASPKSSPAMTFITGGCADAKHFEEDVDMMQRRVDKIAPISQSGETSAQPTRK</sequence>
<accession>A0A401GF94</accession>
<comment type="caution">
    <text evidence="2">The sequence shown here is derived from an EMBL/GenBank/DDBJ whole genome shotgun (WGS) entry which is preliminary data.</text>
</comment>
<feature type="compositionally biased region" description="Basic and acidic residues" evidence="1">
    <location>
        <begin position="1"/>
        <end position="26"/>
    </location>
</feature>
<organism evidence="2 3">
    <name type="scientific">Sparassis crispa</name>
    <dbReference type="NCBI Taxonomy" id="139825"/>
    <lineage>
        <taxon>Eukaryota</taxon>
        <taxon>Fungi</taxon>
        <taxon>Dikarya</taxon>
        <taxon>Basidiomycota</taxon>
        <taxon>Agaricomycotina</taxon>
        <taxon>Agaricomycetes</taxon>
        <taxon>Polyporales</taxon>
        <taxon>Sparassidaceae</taxon>
        <taxon>Sparassis</taxon>
    </lineage>
</organism>
<feature type="compositionally biased region" description="Polar residues" evidence="1">
    <location>
        <begin position="28"/>
        <end position="42"/>
    </location>
</feature>
<keyword evidence="3" id="KW-1185">Reference proteome</keyword>
<dbReference type="EMBL" id="BFAD01000003">
    <property type="protein sequence ID" value="GBE80858.1"/>
    <property type="molecule type" value="Genomic_DNA"/>
</dbReference>
<dbReference type="Proteomes" id="UP000287166">
    <property type="component" value="Unassembled WGS sequence"/>
</dbReference>
<dbReference type="AlphaFoldDB" id="A0A401GF94"/>